<keyword evidence="2" id="KW-1185">Reference proteome</keyword>
<dbReference type="Proteomes" id="UP000241890">
    <property type="component" value="Unassembled WGS sequence"/>
</dbReference>
<protein>
    <submittedName>
        <fullName evidence="1">Uncharacterized protein</fullName>
    </submittedName>
</protein>
<evidence type="ECO:0000313" key="2">
    <source>
        <dbReference type="Proteomes" id="UP000241890"/>
    </source>
</evidence>
<dbReference type="InParanoid" id="A0A2R5GAE9"/>
<name>A0A2R5GAE9_9STRA</name>
<comment type="caution">
    <text evidence="1">The sequence shown here is derived from an EMBL/GenBank/DDBJ whole genome shotgun (WGS) entry which is preliminary data.</text>
</comment>
<proteinExistence type="predicted"/>
<reference evidence="1 2" key="1">
    <citation type="submission" date="2017-12" db="EMBL/GenBank/DDBJ databases">
        <title>Sequencing, de novo assembly and annotation of complete genome of a new Thraustochytrid species, strain FCC1311.</title>
        <authorList>
            <person name="Sedici K."/>
            <person name="Godart F."/>
            <person name="Aiese Cigliano R."/>
            <person name="Sanseverino W."/>
            <person name="Barakat M."/>
            <person name="Ortet P."/>
            <person name="Marechal E."/>
            <person name="Cagnac O."/>
            <person name="Amato A."/>
        </authorList>
    </citation>
    <scope>NUCLEOTIDE SEQUENCE [LARGE SCALE GENOMIC DNA]</scope>
</reference>
<dbReference type="AlphaFoldDB" id="A0A2R5GAE9"/>
<evidence type="ECO:0000313" key="1">
    <source>
        <dbReference type="EMBL" id="GBG28006.1"/>
    </source>
</evidence>
<gene>
    <name evidence="1" type="ORF">FCC1311_042292</name>
</gene>
<dbReference type="EMBL" id="BEYU01000038">
    <property type="protein sequence ID" value="GBG28006.1"/>
    <property type="molecule type" value="Genomic_DNA"/>
</dbReference>
<organism evidence="1 2">
    <name type="scientific">Hondaea fermentalgiana</name>
    <dbReference type="NCBI Taxonomy" id="2315210"/>
    <lineage>
        <taxon>Eukaryota</taxon>
        <taxon>Sar</taxon>
        <taxon>Stramenopiles</taxon>
        <taxon>Bigyra</taxon>
        <taxon>Labyrinthulomycetes</taxon>
        <taxon>Thraustochytrida</taxon>
        <taxon>Thraustochytriidae</taxon>
        <taxon>Hondaea</taxon>
    </lineage>
</organism>
<accession>A0A2R5GAE9</accession>
<sequence length="135" mass="16135">MPKYADRQQESGQLNVHEFDTFDYERIKEETDYRITLKMLQRWFTWGGRIHAAFEKLRNHARALRRQGFDFSKLHLSWAGFRQIDEASTRCLERMDTIRELLRRFDLQNATTAVMAAMRFRKLSPKGGVQLAPRR</sequence>